<evidence type="ECO:0000313" key="4">
    <source>
        <dbReference type="EMBL" id="CAD7701190.1"/>
    </source>
</evidence>
<dbReference type="InterPro" id="IPR001451">
    <property type="entry name" value="Hexapep"/>
</dbReference>
<proteinExistence type="inferred from homology"/>
<evidence type="ECO:0000256" key="1">
    <source>
        <dbReference type="ARBA" id="ARBA00007274"/>
    </source>
</evidence>
<evidence type="ECO:0000256" key="2">
    <source>
        <dbReference type="ARBA" id="ARBA00022679"/>
    </source>
</evidence>
<dbReference type="OrthoDB" id="25818at2759"/>
<dbReference type="CDD" id="cd03357">
    <property type="entry name" value="LbH_MAT_GAT"/>
    <property type="match status" value="1"/>
</dbReference>
<reference evidence="3" key="1">
    <citation type="submission" date="2020-12" db="EMBL/GenBank/DDBJ databases">
        <authorList>
            <person name="Iha C."/>
        </authorList>
    </citation>
    <scope>NUCLEOTIDE SEQUENCE</scope>
</reference>
<dbReference type="EMBL" id="CAJHUC010001454">
    <property type="protein sequence ID" value="CAD7701190.1"/>
    <property type="molecule type" value="Genomic_DNA"/>
</dbReference>
<gene>
    <name evidence="3" type="ORF">OSTQU699_LOCUS2177</name>
    <name evidence="4" type="ORF">OSTQU699_LOCUS6549</name>
</gene>
<evidence type="ECO:0008006" key="6">
    <source>
        <dbReference type="Google" id="ProtNLM"/>
    </source>
</evidence>
<dbReference type="GO" id="GO:0008374">
    <property type="term" value="F:O-acyltransferase activity"/>
    <property type="evidence" value="ECO:0007669"/>
    <property type="project" value="TreeGrafter"/>
</dbReference>
<comment type="similarity">
    <text evidence="1">Belongs to the transferase hexapeptide repeat family.</text>
</comment>
<organism evidence="3 5">
    <name type="scientific">Ostreobium quekettii</name>
    <dbReference type="NCBI Taxonomy" id="121088"/>
    <lineage>
        <taxon>Eukaryota</taxon>
        <taxon>Viridiplantae</taxon>
        <taxon>Chlorophyta</taxon>
        <taxon>core chlorophytes</taxon>
        <taxon>Ulvophyceae</taxon>
        <taxon>TCBD clade</taxon>
        <taxon>Bryopsidales</taxon>
        <taxon>Ostreobineae</taxon>
        <taxon>Ostreobiaceae</taxon>
        <taxon>Ostreobium</taxon>
    </lineage>
</organism>
<dbReference type="AlphaFoldDB" id="A0A8S1ISF6"/>
<dbReference type="Pfam" id="PF00132">
    <property type="entry name" value="Hexapep"/>
    <property type="match status" value="1"/>
</dbReference>
<sequence>MDSLRKARAYNDDIGYQDDEATKAAFISTWFGSSGPVCRVTPPFRCDYGININVGDNFYANYDCVVIDCAKVKIGANVFLGPAVHIYTATHPLDAVERRSVESALPVTIGNDVWIGGKASVLPGVEIGDGCVIGAGAVVNRSIPPYSLAVGCPARVVKRLEGKAGSAGAGGEPPAS</sequence>
<dbReference type="EMBL" id="CAJHUC010000551">
    <property type="protein sequence ID" value="CAD7696816.1"/>
    <property type="molecule type" value="Genomic_DNA"/>
</dbReference>
<keyword evidence="5" id="KW-1185">Reference proteome</keyword>
<name>A0A8S1ISF6_9CHLO</name>
<dbReference type="InterPro" id="IPR051159">
    <property type="entry name" value="Hexapeptide_acetyltransf"/>
</dbReference>
<protein>
    <recommendedName>
        <fullName evidence="6">Maltose O-acetyltransferase</fullName>
    </recommendedName>
</protein>
<dbReference type="SUPFAM" id="SSF51161">
    <property type="entry name" value="Trimeric LpxA-like enzymes"/>
    <property type="match status" value="1"/>
</dbReference>
<dbReference type="Proteomes" id="UP000708148">
    <property type="component" value="Unassembled WGS sequence"/>
</dbReference>
<dbReference type="PANTHER" id="PTHR23416:SF23">
    <property type="entry name" value="ACETYLTRANSFERASE C18B11.09C-RELATED"/>
    <property type="match status" value="1"/>
</dbReference>
<dbReference type="Gene3D" id="2.160.10.10">
    <property type="entry name" value="Hexapeptide repeat proteins"/>
    <property type="match status" value="1"/>
</dbReference>
<accession>A0A8S1ISF6</accession>
<comment type="caution">
    <text evidence="3">The sequence shown here is derived from an EMBL/GenBank/DDBJ whole genome shotgun (WGS) entry which is preliminary data.</text>
</comment>
<evidence type="ECO:0000313" key="5">
    <source>
        <dbReference type="Proteomes" id="UP000708148"/>
    </source>
</evidence>
<keyword evidence="2" id="KW-0808">Transferase</keyword>
<dbReference type="PANTHER" id="PTHR23416">
    <property type="entry name" value="SIALIC ACID SYNTHASE-RELATED"/>
    <property type="match status" value="1"/>
</dbReference>
<evidence type="ECO:0000313" key="3">
    <source>
        <dbReference type="EMBL" id="CAD7696816.1"/>
    </source>
</evidence>
<dbReference type="InterPro" id="IPR011004">
    <property type="entry name" value="Trimer_LpxA-like_sf"/>
</dbReference>